<keyword evidence="2" id="KW-1185">Reference proteome</keyword>
<proteinExistence type="predicted"/>
<sequence>MVDGVTERVMEDPGEDFIELEDSAGSDQDSEVEVFLNTAATVEDVVSAGEKAIVCLYGGNSDYTPNSLRHAKFCEKASKSLTSVKVDKLPPTSAASRYHGMCAYLSPQLWLESSLGLI</sequence>
<comment type="caution">
    <text evidence="1">The sequence shown here is derived from an EMBL/GenBank/DDBJ whole genome shotgun (WGS) entry which is preliminary data.</text>
</comment>
<dbReference type="AlphaFoldDB" id="A0AAV4FSA1"/>
<keyword evidence="1" id="KW-0346">Stress response</keyword>
<evidence type="ECO:0000313" key="1">
    <source>
        <dbReference type="EMBL" id="GFR76202.1"/>
    </source>
</evidence>
<protein>
    <submittedName>
        <fullName evidence="1">Small heat shock protein hspD</fullName>
    </submittedName>
</protein>
<gene>
    <name evidence="1" type="ORF">ElyMa_000475700</name>
</gene>
<name>A0AAV4FSA1_9GAST</name>
<organism evidence="1 2">
    <name type="scientific">Elysia marginata</name>
    <dbReference type="NCBI Taxonomy" id="1093978"/>
    <lineage>
        <taxon>Eukaryota</taxon>
        <taxon>Metazoa</taxon>
        <taxon>Spiralia</taxon>
        <taxon>Lophotrochozoa</taxon>
        <taxon>Mollusca</taxon>
        <taxon>Gastropoda</taxon>
        <taxon>Heterobranchia</taxon>
        <taxon>Euthyneura</taxon>
        <taxon>Panpulmonata</taxon>
        <taxon>Sacoglossa</taxon>
        <taxon>Placobranchoidea</taxon>
        <taxon>Plakobranchidae</taxon>
        <taxon>Elysia</taxon>
    </lineage>
</organism>
<dbReference type="Proteomes" id="UP000762676">
    <property type="component" value="Unassembled WGS sequence"/>
</dbReference>
<reference evidence="1 2" key="1">
    <citation type="journal article" date="2021" name="Elife">
        <title>Chloroplast acquisition without the gene transfer in kleptoplastic sea slugs, Plakobranchus ocellatus.</title>
        <authorList>
            <person name="Maeda T."/>
            <person name="Takahashi S."/>
            <person name="Yoshida T."/>
            <person name="Shimamura S."/>
            <person name="Takaki Y."/>
            <person name="Nagai Y."/>
            <person name="Toyoda A."/>
            <person name="Suzuki Y."/>
            <person name="Arimoto A."/>
            <person name="Ishii H."/>
            <person name="Satoh N."/>
            <person name="Nishiyama T."/>
            <person name="Hasebe M."/>
            <person name="Maruyama T."/>
            <person name="Minagawa J."/>
            <person name="Obokata J."/>
            <person name="Shigenobu S."/>
        </authorList>
    </citation>
    <scope>NUCLEOTIDE SEQUENCE [LARGE SCALE GENOMIC DNA]</scope>
</reference>
<dbReference type="EMBL" id="BMAT01000927">
    <property type="protein sequence ID" value="GFR76202.1"/>
    <property type="molecule type" value="Genomic_DNA"/>
</dbReference>
<evidence type="ECO:0000313" key="2">
    <source>
        <dbReference type="Proteomes" id="UP000762676"/>
    </source>
</evidence>
<accession>A0AAV4FSA1</accession>